<gene>
    <name evidence="1" type="ORF">p1B259</name>
</gene>
<evidence type="ECO:0008006" key="3">
    <source>
        <dbReference type="Google" id="ProtNLM"/>
    </source>
</evidence>
<dbReference type="HOGENOM" id="CLU_1912714_0_0_4"/>
<organism evidence="1 2">
    <name type="scientific">Aromatoleum aromaticum (strain DSM 19018 / LMG 30748 / EbN1)</name>
    <name type="common">Azoarcus sp. (strain EbN1)</name>
    <dbReference type="NCBI Taxonomy" id="76114"/>
    <lineage>
        <taxon>Bacteria</taxon>
        <taxon>Pseudomonadati</taxon>
        <taxon>Pseudomonadota</taxon>
        <taxon>Betaproteobacteria</taxon>
        <taxon>Rhodocyclales</taxon>
        <taxon>Rhodocyclaceae</taxon>
        <taxon>Aromatoleum</taxon>
    </lineage>
</organism>
<evidence type="ECO:0000313" key="1">
    <source>
        <dbReference type="EMBL" id="CAI10445.1"/>
    </source>
</evidence>
<evidence type="ECO:0000313" key="2">
    <source>
        <dbReference type="Proteomes" id="UP000006552"/>
    </source>
</evidence>
<dbReference type="AlphaFoldDB" id="Q5NWW9"/>
<accession>Q5NWW9</accession>
<keyword evidence="1" id="KW-0614">Plasmid</keyword>
<dbReference type="Proteomes" id="UP000006552">
    <property type="component" value="Plasmid 1"/>
</dbReference>
<geneLocation type="plasmid" evidence="2">
    <name>pAzo1</name>
</geneLocation>
<name>Q5NWW9_AROAE</name>
<reference evidence="1 2" key="1">
    <citation type="journal article" date="2005" name="Arch. Microbiol.">
        <title>The genome sequence of an anaerobic aromatic-degrading denitrifying bacterium, strain EbN1.</title>
        <authorList>
            <person name="Rabus R."/>
            <person name="Kube M."/>
            <person name="Heider J."/>
            <person name="Beck A."/>
            <person name="Heitmann K."/>
            <person name="Widdel F."/>
            <person name="Reinhardt R."/>
        </authorList>
    </citation>
    <scope>NUCLEOTIDE SEQUENCE [LARGE SCALE GENOMIC DNA]</scope>
    <source>
        <strain evidence="1 2">EbN1</strain>
        <plasmid evidence="2">Plasmid pAzo1</plasmid>
    </source>
</reference>
<dbReference type="EMBL" id="CR555307">
    <property type="protein sequence ID" value="CAI10445.1"/>
    <property type="molecule type" value="Genomic_DNA"/>
</dbReference>
<keyword evidence="2" id="KW-1185">Reference proteome</keyword>
<protein>
    <recommendedName>
        <fullName evidence="3">Helix-turn-helix domain-containing protein</fullName>
    </recommendedName>
</protein>
<dbReference type="KEGG" id="eba:p1B259"/>
<proteinExistence type="predicted"/>
<sequence>MAHSEGPRALRGDSSLYQSSTLRQCSNCSPSWVMNNSLRIATVPNSLYAMTSPSHPKQRSDDDDRARIEAELVERYGMILKTSEVADELRLSSASVRRISREELPRGSGRGPRARYLASDVAAYISAWVKKS</sequence>